<feature type="compositionally biased region" description="Basic and acidic residues" evidence="1">
    <location>
        <begin position="298"/>
        <end position="307"/>
    </location>
</feature>
<dbReference type="GO" id="GO:0001156">
    <property type="term" value="F:TFIIIC-class transcription factor complex binding"/>
    <property type="evidence" value="ECO:0007669"/>
    <property type="project" value="TreeGrafter"/>
</dbReference>
<feature type="compositionally biased region" description="Basic residues" evidence="1">
    <location>
        <begin position="287"/>
        <end position="297"/>
    </location>
</feature>
<dbReference type="VEuPathDB" id="FungiDB:HMPREF1541_09368"/>
<dbReference type="PANTHER" id="PTHR22929:SF0">
    <property type="entry name" value="TRANSCRIPTION FACTOR TFIIIB COMPONENT B'' HOMOLOG"/>
    <property type="match status" value="1"/>
</dbReference>
<feature type="compositionally biased region" description="Low complexity" evidence="1">
    <location>
        <begin position="70"/>
        <end position="81"/>
    </location>
</feature>
<feature type="region of interest" description="Disordered" evidence="1">
    <location>
        <begin position="572"/>
        <end position="653"/>
    </location>
</feature>
<dbReference type="InterPro" id="IPR039467">
    <property type="entry name" value="TFIIIB_B''_Myb"/>
</dbReference>
<feature type="domain" description="Transcription factor TFIIIB component B'' Myb" evidence="2">
    <location>
        <begin position="449"/>
        <end position="521"/>
    </location>
</feature>
<feature type="compositionally biased region" description="Basic residues" evidence="1">
    <location>
        <begin position="353"/>
        <end position="365"/>
    </location>
</feature>
<dbReference type="AlphaFoldDB" id="W2S9Y4"/>
<reference evidence="3 4" key="1">
    <citation type="submission" date="2013-03" db="EMBL/GenBank/DDBJ databases">
        <title>The Genome Sequence of Phialophora europaea CBS 101466.</title>
        <authorList>
            <consortium name="The Broad Institute Genomics Platform"/>
            <person name="Cuomo C."/>
            <person name="de Hoog S."/>
            <person name="Gorbushina A."/>
            <person name="Walker B."/>
            <person name="Young S.K."/>
            <person name="Zeng Q."/>
            <person name="Gargeya S."/>
            <person name="Fitzgerald M."/>
            <person name="Haas B."/>
            <person name="Abouelleil A."/>
            <person name="Allen A.W."/>
            <person name="Alvarado L."/>
            <person name="Arachchi H.M."/>
            <person name="Berlin A.M."/>
            <person name="Chapman S.B."/>
            <person name="Gainer-Dewar J."/>
            <person name="Goldberg J."/>
            <person name="Griggs A."/>
            <person name="Gujja S."/>
            <person name="Hansen M."/>
            <person name="Howarth C."/>
            <person name="Imamovic A."/>
            <person name="Ireland A."/>
            <person name="Larimer J."/>
            <person name="McCowan C."/>
            <person name="Murphy C."/>
            <person name="Pearson M."/>
            <person name="Poon T.W."/>
            <person name="Priest M."/>
            <person name="Roberts A."/>
            <person name="Saif S."/>
            <person name="Shea T."/>
            <person name="Sisk P."/>
            <person name="Sykes S."/>
            <person name="Wortman J."/>
            <person name="Nusbaum C."/>
            <person name="Birren B."/>
        </authorList>
    </citation>
    <scope>NUCLEOTIDE SEQUENCE [LARGE SCALE GENOMIC DNA]</scope>
    <source>
        <strain evidence="3 4">CBS 101466</strain>
    </source>
</reference>
<dbReference type="Proteomes" id="UP000030752">
    <property type="component" value="Unassembled WGS sequence"/>
</dbReference>
<feature type="compositionally biased region" description="Low complexity" evidence="1">
    <location>
        <begin position="255"/>
        <end position="286"/>
    </location>
</feature>
<dbReference type="FunCoup" id="W2S9Y4">
    <property type="interactions" value="83"/>
</dbReference>
<evidence type="ECO:0000313" key="4">
    <source>
        <dbReference type="Proteomes" id="UP000030752"/>
    </source>
</evidence>
<dbReference type="GeneID" id="19976707"/>
<evidence type="ECO:0000259" key="2">
    <source>
        <dbReference type="Pfam" id="PF15963"/>
    </source>
</evidence>
<dbReference type="STRING" id="1220924.W2S9Y4"/>
<sequence length="653" mass="71643">MSSFSSVVRKPGQKITPRAAPRRNVQRHSQKPAATEASVLTPESLPQSPVTQPVQTLQPDDGPLGPAGDTTLALTPPATAAEQNAGEGDIEGAREPTPEAQPIANVASPERRRQSAVPIVATTDTSPNTRQKNRIEAENNASGVENGTTDSAYTVPDFAEPPAKRPRVAPPEAGPVPGPSAISTSSQPLGMIRRGSARSGEGPSPGTDAELQDVSSRLRAVSELANSIETRTRASRSRTGHRSTADPDSEYEELASQSPRSRQRASRSVALEDAAAAVVAKAVRSSNRGRKRHRRGQTPKDAEDHEIDTIKTSMMDLANDTGLGKRSDTGKRLETEWDEIKQRWDQKLEHNRSKAKMKPAQRKAARPTGAGDEDEVLDDTSNFAPPVEKFILVDGRMVIAEESRQVDFAHNIEARARDIDEAVVQSDERIYNYVNQNRIGKKAGLRTLTRWNDELTEKFYHGLRVFGTDFELISSLFGGGWTRRQIKAKYVREERLHLHRIRAALAEREHIDLNSYGAMIEGDVSGLRDPKEIEAELEAEEKRIREEYEKAKRGDHFVEDDADRPVDSIETDQAAEGEVERPSSTPGVEGGRFAGLAEKVVRKAVQPRKKQSQKQREQSGTSRASLAGKKGTRGKKPLEGVEERIGNVGDVEL</sequence>
<dbReference type="eggNOG" id="KOG2009">
    <property type="taxonomic scope" value="Eukaryota"/>
</dbReference>
<evidence type="ECO:0000256" key="1">
    <source>
        <dbReference type="SAM" id="MobiDB-lite"/>
    </source>
</evidence>
<name>W2S9Y4_CYPE1</name>
<protein>
    <recommendedName>
        <fullName evidence="2">Transcription factor TFIIIB component B'' Myb domain-containing protein</fullName>
    </recommendedName>
</protein>
<feature type="compositionally biased region" description="Basic and acidic residues" evidence="1">
    <location>
        <begin position="636"/>
        <end position="645"/>
    </location>
</feature>
<proteinExistence type="predicted"/>
<dbReference type="GO" id="GO:0000126">
    <property type="term" value="C:transcription factor TFIIIB complex"/>
    <property type="evidence" value="ECO:0007669"/>
    <property type="project" value="TreeGrafter"/>
</dbReference>
<dbReference type="InterPro" id="IPR009057">
    <property type="entry name" value="Homeodomain-like_sf"/>
</dbReference>
<accession>W2S9Y4</accession>
<dbReference type="PANTHER" id="PTHR22929">
    <property type="entry name" value="RNA POLYMERASE III TRANSCRIPTION INITIATION FACTOR B"/>
    <property type="match status" value="1"/>
</dbReference>
<evidence type="ECO:0000313" key="3">
    <source>
        <dbReference type="EMBL" id="ETN45536.1"/>
    </source>
</evidence>
<dbReference type="InParanoid" id="W2S9Y4"/>
<feature type="compositionally biased region" description="Polar residues" evidence="1">
    <location>
        <begin position="44"/>
        <end position="58"/>
    </location>
</feature>
<feature type="compositionally biased region" description="Polar residues" evidence="1">
    <location>
        <begin position="139"/>
        <end position="152"/>
    </location>
</feature>
<feature type="compositionally biased region" description="Basic residues" evidence="1">
    <location>
        <begin position="20"/>
        <end position="30"/>
    </location>
</feature>
<dbReference type="RefSeq" id="XP_008712264.1">
    <property type="nucleotide sequence ID" value="XM_008714042.1"/>
</dbReference>
<dbReference type="HOGENOM" id="CLU_399006_0_0_1"/>
<dbReference type="SUPFAM" id="SSF46689">
    <property type="entry name" value="Homeodomain-like"/>
    <property type="match status" value="1"/>
</dbReference>
<feature type="region of interest" description="Disordered" evidence="1">
    <location>
        <begin position="1"/>
        <end position="307"/>
    </location>
</feature>
<dbReference type="Pfam" id="PF15963">
    <property type="entry name" value="Myb_DNA-bind_7"/>
    <property type="match status" value="1"/>
</dbReference>
<dbReference type="GO" id="GO:0070898">
    <property type="term" value="P:RNA polymerase III preinitiation complex assembly"/>
    <property type="evidence" value="ECO:0007669"/>
    <property type="project" value="TreeGrafter"/>
</dbReference>
<feature type="region of interest" description="Disordered" evidence="1">
    <location>
        <begin position="348"/>
        <end position="379"/>
    </location>
</feature>
<organism evidence="3 4">
    <name type="scientific">Cyphellophora europaea (strain CBS 101466)</name>
    <name type="common">Phialophora europaea</name>
    <dbReference type="NCBI Taxonomy" id="1220924"/>
    <lineage>
        <taxon>Eukaryota</taxon>
        <taxon>Fungi</taxon>
        <taxon>Dikarya</taxon>
        <taxon>Ascomycota</taxon>
        <taxon>Pezizomycotina</taxon>
        <taxon>Eurotiomycetes</taxon>
        <taxon>Chaetothyriomycetidae</taxon>
        <taxon>Chaetothyriales</taxon>
        <taxon>Cyphellophoraceae</taxon>
        <taxon>Cyphellophora</taxon>
    </lineage>
</organism>
<dbReference type="OrthoDB" id="272624at2759"/>
<gene>
    <name evidence="3" type="ORF">HMPREF1541_09368</name>
</gene>
<dbReference type="EMBL" id="KB822712">
    <property type="protein sequence ID" value="ETN45536.1"/>
    <property type="molecule type" value="Genomic_DNA"/>
</dbReference>
<feature type="compositionally biased region" description="Pro residues" evidence="1">
    <location>
        <begin position="168"/>
        <end position="178"/>
    </location>
</feature>
<keyword evidence="4" id="KW-1185">Reference proteome</keyword>